<organism evidence="1">
    <name type="scientific">uncultured Oceanospirillales bacterium HF4000_21D01</name>
    <dbReference type="NCBI Taxonomy" id="723624"/>
    <lineage>
        <taxon>Bacteria</taxon>
        <taxon>Pseudomonadati</taxon>
        <taxon>Pseudomonadota</taxon>
        <taxon>Gammaproteobacteria</taxon>
        <taxon>Oceanospirillales</taxon>
        <taxon>environmental samples</taxon>
    </lineage>
</organism>
<reference evidence="1" key="1">
    <citation type="submission" date="2010-01" db="EMBL/GenBank/DDBJ databases">
        <title>Genome fragments of uncultured bacteria from the North Pacific subtropical Gyre.</title>
        <authorList>
            <person name="Pham V.D."/>
            <person name="Delong E.F."/>
        </authorList>
    </citation>
    <scope>NUCLEOTIDE SEQUENCE</scope>
</reference>
<dbReference type="EMBL" id="GU568021">
    <property type="protein sequence ID" value="ADI23698.1"/>
    <property type="molecule type" value="Genomic_DNA"/>
</dbReference>
<name>E7C8C4_9GAMM</name>
<protein>
    <submittedName>
        <fullName evidence="1">Uncharacterized protein</fullName>
    </submittedName>
</protein>
<sequence length="70" mass="8017">MTNDIDYQDIAYLGGWSGSALRVNEVMMNYGRKGFDTTEMARKLQRAMKRINKQLLQSESTVSNVFRLPA</sequence>
<proteinExistence type="predicted"/>
<accession>E7C8C4</accession>
<evidence type="ECO:0000313" key="1">
    <source>
        <dbReference type="EMBL" id="ADI23698.1"/>
    </source>
</evidence>
<dbReference type="AlphaFoldDB" id="E7C8C4"/>